<dbReference type="InterPro" id="IPR036388">
    <property type="entry name" value="WH-like_DNA-bd_sf"/>
</dbReference>
<dbReference type="InterPro" id="IPR005119">
    <property type="entry name" value="LysR_subst-bd"/>
</dbReference>
<dbReference type="InterPro" id="IPR036390">
    <property type="entry name" value="WH_DNA-bd_sf"/>
</dbReference>
<dbReference type="GO" id="GO:0000976">
    <property type="term" value="F:transcription cis-regulatory region binding"/>
    <property type="evidence" value="ECO:0007669"/>
    <property type="project" value="TreeGrafter"/>
</dbReference>
<dbReference type="PANTHER" id="PTHR30126:SF78">
    <property type="entry name" value="HTH LYSR-TYPE DOMAIN-CONTAINING PROTEIN"/>
    <property type="match status" value="1"/>
</dbReference>
<accession>A0A6A8LC82</accession>
<dbReference type="GO" id="GO:0003700">
    <property type="term" value="F:DNA-binding transcription factor activity"/>
    <property type="evidence" value="ECO:0007669"/>
    <property type="project" value="InterPro"/>
</dbReference>
<sequence length="286" mass="33370">MDEKDWIVLITLFEEKNMTKAAERLYMTQPALSYRLKNLEAQFGVRLFYKRKKGMEFTSEGEHLVDYSKEMLQEFRRVKDDMLNMSHEVSGVLRLGVSSNFAQYKLPAILKRFSDQYPSVQFHVNTGWSAKVMDLLHHSGVHLGIMRGNYDWQGEKQLLNEERLYLISKTEINSEDLPKLPMIYYQTDASLKSLIQKWWNNQFTEPPFIAMEVDRQETCKEMVKNGLGYSVVPEICLQPSDELYTLALSYKNNEPVIRDTWLMYDSSALELSVVKAFITFLNGNKA</sequence>
<dbReference type="Gene3D" id="3.40.190.290">
    <property type="match status" value="1"/>
</dbReference>
<dbReference type="SUPFAM" id="SSF53850">
    <property type="entry name" value="Periplasmic binding protein-like II"/>
    <property type="match status" value="1"/>
</dbReference>
<evidence type="ECO:0000256" key="1">
    <source>
        <dbReference type="ARBA" id="ARBA00009437"/>
    </source>
</evidence>
<evidence type="ECO:0000256" key="4">
    <source>
        <dbReference type="ARBA" id="ARBA00023163"/>
    </source>
</evidence>
<dbReference type="AlphaFoldDB" id="A0A6A8LC82"/>
<organism evidence="5">
    <name type="scientific">Bacillus velezensis</name>
    <dbReference type="NCBI Taxonomy" id="492670"/>
    <lineage>
        <taxon>Bacteria</taxon>
        <taxon>Bacillati</taxon>
        <taxon>Bacillota</taxon>
        <taxon>Bacilli</taxon>
        <taxon>Bacillales</taxon>
        <taxon>Bacillaceae</taxon>
        <taxon>Bacillus</taxon>
        <taxon>Bacillus amyloliquefaciens group</taxon>
    </lineage>
</organism>
<dbReference type="Pfam" id="PF03466">
    <property type="entry name" value="LysR_substrate"/>
    <property type="match status" value="1"/>
</dbReference>
<keyword evidence="2" id="KW-0805">Transcription regulation</keyword>
<dbReference type="GeneID" id="93082331"/>
<comment type="similarity">
    <text evidence="1">Belongs to the LysR transcriptional regulatory family.</text>
</comment>
<dbReference type="SUPFAM" id="SSF46785">
    <property type="entry name" value="Winged helix' DNA-binding domain"/>
    <property type="match status" value="1"/>
</dbReference>
<evidence type="ECO:0000256" key="3">
    <source>
        <dbReference type="ARBA" id="ARBA00023125"/>
    </source>
</evidence>
<keyword evidence="3" id="KW-0238">DNA-binding</keyword>
<dbReference type="InterPro" id="IPR000847">
    <property type="entry name" value="LysR_HTH_N"/>
</dbReference>
<reference evidence="5" key="1">
    <citation type="submission" date="2019-11" db="EMBL/GenBank/DDBJ databases">
        <title>Draft Genome Sequence of Plant Growth-Promoting Rhizosphere-Associated Bacteria.</title>
        <authorList>
            <person name="Vasilyev I.Y."/>
            <person name="Radchenko V."/>
            <person name="Ilnitskaya E.V."/>
        </authorList>
    </citation>
    <scope>NUCLEOTIDE SEQUENCE</scope>
    <source>
        <strain evidence="5">VRA_517_n</strain>
    </source>
</reference>
<evidence type="ECO:0000256" key="2">
    <source>
        <dbReference type="ARBA" id="ARBA00023015"/>
    </source>
</evidence>
<comment type="caution">
    <text evidence="5">The sequence shown here is derived from an EMBL/GenBank/DDBJ whole genome shotgun (WGS) entry which is preliminary data.</text>
</comment>
<dbReference type="OMA" id="RDTWLMY"/>
<dbReference type="PANTHER" id="PTHR30126">
    <property type="entry name" value="HTH-TYPE TRANSCRIPTIONAL REGULATOR"/>
    <property type="match status" value="1"/>
</dbReference>
<dbReference type="Pfam" id="PF00126">
    <property type="entry name" value="HTH_1"/>
    <property type="match status" value="1"/>
</dbReference>
<dbReference type="RefSeq" id="WP_003151510.1">
    <property type="nucleotide sequence ID" value="NZ_BAABMD010000002.1"/>
</dbReference>
<dbReference type="EMBL" id="WKKV01000001">
    <property type="protein sequence ID" value="MSE00941.1"/>
    <property type="molecule type" value="Genomic_DNA"/>
</dbReference>
<gene>
    <name evidence="5" type="ORF">GKC39_02545</name>
</gene>
<name>A0A6A8LC82_BACVE</name>
<evidence type="ECO:0000313" key="5">
    <source>
        <dbReference type="EMBL" id="MSE00941.1"/>
    </source>
</evidence>
<dbReference type="PRINTS" id="PR00039">
    <property type="entry name" value="HTHLYSR"/>
</dbReference>
<dbReference type="Gene3D" id="1.10.10.10">
    <property type="entry name" value="Winged helix-like DNA-binding domain superfamily/Winged helix DNA-binding domain"/>
    <property type="match status" value="1"/>
</dbReference>
<dbReference type="PROSITE" id="PS50931">
    <property type="entry name" value="HTH_LYSR"/>
    <property type="match status" value="1"/>
</dbReference>
<dbReference type="SMR" id="A0A6A8LC82"/>
<protein>
    <submittedName>
        <fullName evidence="5">LysR family transcriptional regulator</fullName>
    </submittedName>
</protein>
<keyword evidence="4" id="KW-0804">Transcription</keyword>
<dbReference type="CDD" id="cd05466">
    <property type="entry name" value="PBP2_LTTR_substrate"/>
    <property type="match status" value="1"/>
</dbReference>
<proteinExistence type="inferred from homology"/>